<evidence type="ECO:0000313" key="2">
    <source>
        <dbReference type="EMBL" id="CAG8819833.1"/>
    </source>
</evidence>
<dbReference type="Proteomes" id="UP000789901">
    <property type="component" value="Unassembled WGS sequence"/>
</dbReference>
<accession>A0ABN7W725</accession>
<evidence type="ECO:0000256" key="1">
    <source>
        <dbReference type="SAM" id="Coils"/>
    </source>
</evidence>
<reference evidence="2 3" key="1">
    <citation type="submission" date="2021-06" db="EMBL/GenBank/DDBJ databases">
        <authorList>
            <person name="Kallberg Y."/>
            <person name="Tangrot J."/>
            <person name="Rosling A."/>
        </authorList>
    </citation>
    <scope>NUCLEOTIDE SEQUENCE [LARGE SCALE GENOMIC DNA]</scope>
    <source>
        <strain evidence="2 3">120-4 pot B 10/14</strain>
    </source>
</reference>
<protein>
    <submittedName>
        <fullName evidence="2">34073_t:CDS:1</fullName>
    </submittedName>
</protein>
<name>A0ABN7W725_GIGMA</name>
<feature type="non-terminal residue" evidence="2">
    <location>
        <position position="124"/>
    </location>
</feature>
<evidence type="ECO:0000313" key="3">
    <source>
        <dbReference type="Proteomes" id="UP000789901"/>
    </source>
</evidence>
<comment type="caution">
    <text evidence="2">The sequence shown here is derived from an EMBL/GenBank/DDBJ whole genome shotgun (WGS) entry which is preliminary data.</text>
</comment>
<keyword evidence="1" id="KW-0175">Coiled coil</keyword>
<organism evidence="2 3">
    <name type="scientific">Gigaspora margarita</name>
    <dbReference type="NCBI Taxonomy" id="4874"/>
    <lineage>
        <taxon>Eukaryota</taxon>
        <taxon>Fungi</taxon>
        <taxon>Fungi incertae sedis</taxon>
        <taxon>Mucoromycota</taxon>
        <taxon>Glomeromycotina</taxon>
        <taxon>Glomeromycetes</taxon>
        <taxon>Diversisporales</taxon>
        <taxon>Gigasporaceae</taxon>
        <taxon>Gigaspora</taxon>
    </lineage>
</organism>
<dbReference type="EMBL" id="CAJVQB010033472">
    <property type="protein sequence ID" value="CAG8819833.1"/>
    <property type="molecule type" value="Genomic_DNA"/>
</dbReference>
<sequence length="124" mass="14235">MLVVNNNEIEDKILELQATMVSALSNFDKYLLQEGVLDILVRGEDNITIKTMSQILTETNMLEQNLTRNINDLSKKLIILEQTVLLKNMQKTLEETIAEKEKDKDTEIKIQSTITIEDNIQQSL</sequence>
<gene>
    <name evidence="2" type="ORF">GMARGA_LOCUS27412</name>
</gene>
<keyword evidence="3" id="KW-1185">Reference proteome</keyword>
<feature type="coiled-coil region" evidence="1">
    <location>
        <begin position="63"/>
        <end position="106"/>
    </location>
</feature>
<proteinExistence type="predicted"/>